<dbReference type="RefSeq" id="WP_138856718.1">
    <property type="nucleotide sequence ID" value="NZ_CP040709.1"/>
</dbReference>
<feature type="transmembrane region" description="Helical" evidence="1">
    <location>
        <begin position="68"/>
        <end position="91"/>
    </location>
</feature>
<dbReference type="AlphaFoldDB" id="A0A840SAB5"/>
<gene>
    <name evidence="2" type="ORF">HNQ51_002658</name>
</gene>
<dbReference type="Proteomes" id="UP000554837">
    <property type="component" value="Unassembled WGS sequence"/>
</dbReference>
<evidence type="ECO:0000256" key="1">
    <source>
        <dbReference type="SAM" id="Phobius"/>
    </source>
</evidence>
<reference evidence="2 3" key="1">
    <citation type="submission" date="2020-08" db="EMBL/GenBank/DDBJ databases">
        <title>Genomic Encyclopedia of Type Strains, Phase IV (KMG-IV): sequencing the most valuable type-strain genomes for metagenomic binning, comparative biology and taxonomic classification.</title>
        <authorList>
            <person name="Goeker M."/>
        </authorList>
    </citation>
    <scope>NUCLEOTIDE SEQUENCE [LARGE SCALE GENOMIC DNA]</scope>
    <source>
        <strain evidence="2 3">DSM 23958</strain>
    </source>
</reference>
<organism evidence="2 3">
    <name type="scientific">Inhella inkyongensis</name>
    <dbReference type="NCBI Taxonomy" id="392593"/>
    <lineage>
        <taxon>Bacteria</taxon>
        <taxon>Pseudomonadati</taxon>
        <taxon>Pseudomonadota</taxon>
        <taxon>Betaproteobacteria</taxon>
        <taxon>Burkholderiales</taxon>
        <taxon>Sphaerotilaceae</taxon>
        <taxon>Inhella</taxon>
    </lineage>
</organism>
<dbReference type="Pfam" id="PF10993">
    <property type="entry name" value="DUF2818"/>
    <property type="match status" value="1"/>
</dbReference>
<keyword evidence="1" id="KW-0472">Membrane</keyword>
<keyword evidence="1" id="KW-1133">Transmembrane helix</keyword>
<comment type="caution">
    <text evidence="2">The sequence shown here is derived from an EMBL/GenBank/DDBJ whole genome shotgun (WGS) entry which is preliminary data.</text>
</comment>
<keyword evidence="3" id="KW-1185">Reference proteome</keyword>
<keyword evidence="1" id="KW-0812">Transmembrane</keyword>
<protein>
    <recommendedName>
        <fullName evidence="4">DUF2818 family protein</fullName>
    </recommendedName>
</protein>
<accession>A0A840SAB5</accession>
<evidence type="ECO:0000313" key="2">
    <source>
        <dbReference type="EMBL" id="MBB5205339.1"/>
    </source>
</evidence>
<sequence length="96" mass="10670">MVTAVLLLLLLVAANLPFVSARVALVGPLRPQRGFGLRLAELLVLGALWLLLAWGLEAHQGQRHAQGWAFYAVLLCLLLTFAFPGFAWRYLRRSSE</sequence>
<name>A0A840SAB5_9BURK</name>
<dbReference type="EMBL" id="JACHHO010000004">
    <property type="protein sequence ID" value="MBB5205339.1"/>
    <property type="molecule type" value="Genomic_DNA"/>
</dbReference>
<dbReference type="InterPro" id="IPR016768">
    <property type="entry name" value="UCP019883"/>
</dbReference>
<evidence type="ECO:0008006" key="4">
    <source>
        <dbReference type="Google" id="ProtNLM"/>
    </source>
</evidence>
<dbReference type="OrthoDB" id="5785537at2"/>
<proteinExistence type="predicted"/>
<feature type="transmembrane region" description="Helical" evidence="1">
    <location>
        <begin position="37"/>
        <end position="56"/>
    </location>
</feature>
<dbReference type="PIRSF" id="PIRSF019883">
    <property type="entry name" value="UCP019883"/>
    <property type="match status" value="1"/>
</dbReference>
<evidence type="ECO:0000313" key="3">
    <source>
        <dbReference type="Proteomes" id="UP000554837"/>
    </source>
</evidence>